<dbReference type="InterPro" id="IPR016208">
    <property type="entry name" value="Ald_Oxase/xanthine_DH-like"/>
</dbReference>
<comment type="caution">
    <text evidence="4">The sequence shown here is derived from an EMBL/GenBank/DDBJ whole genome shotgun (WGS) entry which is preliminary data.</text>
</comment>
<evidence type="ECO:0000256" key="1">
    <source>
        <dbReference type="ARBA" id="ARBA00022505"/>
    </source>
</evidence>
<evidence type="ECO:0000259" key="3">
    <source>
        <dbReference type="SMART" id="SM01008"/>
    </source>
</evidence>
<organism evidence="4 5">
    <name type="scientific">Pseudooceanicola albus</name>
    <dbReference type="NCBI Taxonomy" id="2692189"/>
    <lineage>
        <taxon>Bacteria</taxon>
        <taxon>Pseudomonadati</taxon>
        <taxon>Pseudomonadota</taxon>
        <taxon>Alphaproteobacteria</taxon>
        <taxon>Rhodobacterales</taxon>
        <taxon>Paracoccaceae</taxon>
        <taxon>Pseudooceanicola</taxon>
    </lineage>
</organism>
<keyword evidence="1" id="KW-0500">Molybdenum</keyword>
<dbReference type="Proteomes" id="UP000477911">
    <property type="component" value="Unassembled WGS sequence"/>
</dbReference>
<dbReference type="AlphaFoldDB" id="A0A6L7FYL6"/>
<evidence type="ECO:0000313" key="5">
    <source>
        <dbReference type="Proteomes" id="UP000477911"/>
    </source>
</evidence>
<dbReference type="EMBL" id="WUMU01000001">
    <property type="protein sequence ID" value="MXN16522.1"/>
    <property type="molecule type" value="Genomic_DNA"/>
</dbReference>
<dbReference type="SUPFAM" id="SSF56003">
    <property type="entry name" value="Molybdenum cofactor-binding domain"/>
    <property type="match status" value="1"/>
</dbReference>
<proteinExistence type="predicted"/>
<keyword evidence="2" id="KW-0560">Oxidoreductase</keyword>
<name>A0A6L7FYL6_9RHOB</name>
<dbReference type="GO" id="GO:0005506">
    <property type="term" value="F:iron ion binding"/>
    <property type="evidence" value="ECO:0007669"/>
    <property type="project" value="InterPro"/>
</dbReference>
<feature type="domain" description="Aldehyde oxidase/xanthine dehydrogenase a/b hammerhead" evidence="3">
    <location>
        <begin position="20"/>
        <end position="140"/>
    </location>
</feature>
<dbReference type="InterPro" id="IPR008274">
    <property type="entry name" value="AldOxase/xan_DH_MoCoBD1"/>
</dbReference>
<dbReference type="InterPro" id="IPR046867">
    <property type="entry name" value="AldOxase/xan_DH_MoCoBD2"/>
</dbReference>
<accession>A0A6L7FYL6</accession>
<dbReference type="Pfam" id="PF01315">
    <property type="entry name" value="Ald_Xan_dh_C"/>
    <property type="match status" value="1"/>
</dbReference>
<dbReference type="Pfam" id="PF02738">
    <property type="entry name" value="MoCoBD_1"/>
    <property type="match status" value="1"/>
</dbReference>
<dbReference type="PANTHER" id="PTHR11908:SF132">
    <property type="entry name" value="ALDEHYDE OXIDASE 1-RELATED"/>
    <property type="match status" value="1"/>
</dbReference>
<dbReference type="InterPro" id="IPR000674">
    <property type="entry name" value="Ald_Oxase/Xan_DH_a/b"/>
</dbReference>
<dbReference type="Gene3D" id="3.30.365.10">
    <property type="entry name" value="Aldehyde oxidase/xanthine dehydrogenase, molybdopterin binding domain"/>
    <property type="match status" value="4"/>
</dbReference>
<keyword evidence="5" id="KW-1185">Reference proteome</keyword>
<reference evidence="4 5" key="1">
    <citation type="submission" date="2019-12" db="EMBL/GenBank/DDBJ databases">
        <authorList>
            <person name="Li M."/>
        </authorList>
    </citation>
    <scope>NUCLEOTIDE SEQUENCE [LARGE SCALE GENOMIC DNA]</scope>
    <source>
        <strain evidence="4 5">GBMRC 2024</strain>
    </source>
</reference>
<protein>
    <submittedName>
        <fullName evidence="4">Molybdopterin-dependent oxidoreductase</fullName>
    </submittedName>
</protein>
<dbReference type="InterPro" id="IPR037165">
    <property type="entry name" value="AldOxase/xan_DH_Mopterin-bd_sf"/>
</dbReference>
<dbReference type="GO" id="GO:0016491">
    <property type="term" value="F:oxidoreductase activity"/>
    <property type="evidence" value="ECO:0007669"/>
    <property type="project" value="UniProtKB-KW"/>
</dbReference>
<gene>
    <name evidence="4" type="ORF">GR170_01640</name>
</gene>
<dbReference type="InterPro" id="IPR036856">
    <property type="entry name" value="Ald_Oxase/Xan_DH_a/b_sf"/>
</dbReference>
<sequence>MEKFGRSQPVTRVEDHRFVTGQGGYSDDVVPEGALYAFLFRAAVAHADIDALDLTEARDAPGVHLVIAAEDLRAGGLTRGLSAVRAPGRDGTRGAEVRYPLLAEGRVRFVGEPVALIVAETLDAARDAAERIEIELEDRPVQMTLGDPVTELHPGLPDNRGVDYLVGDPQATRAALAASAHALRFEVSDNRVMVVSMEPRGCHAEWIDGRLHLSMGGQGVWGPKAELATLFDLPPEAVRVTHPDVGGGFGMKAKLYPEYALCAFAARMLQRPVRWTADRTESMLSDNGARDLTHVVEMGFDADLKITAYHVKTRFNLGAYNSNFGQLIQSHLFARVLTGVYDITTACLEAEGFYTNTTPTDAYRGAGRPEANYLLERCLSYAGRELGVDEFELRRRNFIPPEAFPYDTVSGECYDVGAFDRLLTRAEQAADRAGFAARRAEAEARGRLRGLGLCYYIESILGDPSETAKVEFMPEGLVNIYVGTQSNGQGHETVYARFLSDQCGIPVDRIRVIQGDSDRIATGGGTGGSRSVTTQNNATLAVVGQMVTAFSAFLAEKMGVPPEEVSFDDESFRIKGSNAAPDMLDVAEMAREAGRADLLVHEQSATLPGRSYPNGAHLAEVEIDPDTGAVRLERYTVVDDFGNMINPLLAEGQVHGGVVQGIGQALMEAVHFDADGQLLSASFMDYALPRAADVPMIGFSVEPVPSLNNPMGMKGCGEAGTVGSMAAAANAVMDALAARGVRRADMPFTPARVWTLLQDAAARPA</sequence>
<dbReference type="Pfam" id="PF20256">
    <property type="entry name" value="MoCoBD_2"/>
    <property type="match status" value="1"/>
</dbReference>
<dbReference type="SUPFAM" id="SSF54665">
    <property type="entry name" value="CO dehydrogenase molybdoprotein N-domain-like"/>
    <property type="match status" value="1"/>
</dbReference>
<dbReference type="PANTHER" id="PTHR11908">
    <property type="entry name" value="XANTHINE DEHYDROGENASE"/>
    <property type="match status" value="1"/>
</dbReference>
<evidence type="ECO:0000313" key="4">
    <source>
        <dbReference type="EMBL" id="MXN16522.1"/>
    </source>
</evidence>
<dbReference type="RefSeq" id="WP_160891056.1">
    <property type="nucleotide sequence ID" value="NZ_WUMU01000001.1"/>
</dbReference>
<evidence type="ECO:0000256" key="2">
    <source>
        <dbReference type="ARBA" id="ARBA00023002"/>
    </source>
</evidence>
<dbReference type="SMART" id="SM01008">
    <property type="entry name" value="Ald_Xan_dh_C"/>
    <property type="match status" value="1"/>
</dbReference>
<dbReference type="Gene3D" id="3.90.1170.50">
    <property type="entry name" value="Aldehyde oxidase/xanthine dehydrogenase, a/b hammerhead"/>
    <property type="match status" value="1"/>
</dbReference>